<evidence type="ECO:0000256" key="1">
    <source>
        <dbReference type="ARBA" id="ARBA00009528"/>
    </source>
</evidence>
<dbReference type="GO" id="GO:0006508">
    <property type="term" value="P:proteolysis"/>
    <property type="evidence" value="ECO:0007669"/>
    <property type="project" value="UniProtKB-KW"/>
</dbReference>
<dbReference type="InterPro" id="IPR011356">
    <property type="entry name" value="Leucine_aapep/pepB"/>
</dbReference>
<evidence type="ECO:0000256" key="2">
    <source>
        <dbReference type="ARBA" id="ARBA00022438"/>
    </source>
</evidence>
<dbReference type="KEGG" id="fpp:FPB0191_00018"/>
<keyword evidence="2 9" id="KW-0031">Aminopeptidase</keyword>
<evidence type="ECO:0000259" key="8">
    <source>
        <dbReference type="PROSITE" id="PS00631"/>
    </source>
</evidence>
<evidence type="ECO:0000313" key="9">
    <source>
        <dbReference type="EMBL" id="AJA43886.1"/>
    </source>
</evidence>
<dbReference type="HOGENOM" id="CLU_013734_7_1_6"/>
<feature type="domain" description="Cytosol aminopeptidase" evidence="8">
    <location>
        <begin position="275"/>
        <end position="282"/>
    </location>
</feature>
<dbReference type="PRINTS" id="PR00481">
    <property type="entry name" value="LAMNOPPTDASE"/>
</dbReference>
<dbReference type="MEROPS" id="M17.004"/>
<gene>
    <name evidence="9" type="ORF">FPB0191_00018</name>
</gene>
<dbReference type="Pfam" id="PF00883">
    <property type="entry name" value="Peptidase_M17"/>
    <property type="match status" value="1"/>
</dbReference>
<keyword evidence="4" id="KW-0645">Protease</keyword>
<dbReference type="NCBIfam" id="NF003450">
    <property type="entry name" value="PRK05015.1"/>
    <property type="match status" value="1"/>
</dbReference>
<reference evidence="9 10" key="1">
    <citation type="journal article" date="2014" name="Appl. Environ. Microbiol.">
        <title>Gut symbionts from distinct hosts exhibit genotoxic activity via divergent colibactin biosynthetic pathways.</title>
        <authorList>
            <person name="Engel P."/>
            <person name="Vizcaino M.I."/>
            <person name="Crawford J.M."/>
        </authorList>
    </citation>
    <scope>NUCLEOTIDE SEQUENCE [LARGE SCALE GENOMIC DNA]</scope>
    <source>
        <strain evidence="9 10">PEB0191</strain>
    </source>
</reference>
<dbReference type="GO" id="GO:0005737">
    <property type="term" value="C:cytoplasm"/>
    <property type="evidence" value="ECO:0007669"/>
    <property type="project" value="InterPro"/>
</dbReference>
<dbReference type="InterPro" id="IPR008330">
    <property type="entry name" value="Pept_M17_PepB"/>
</dbReference>
<dbReference type="AlphaFoldDB" id="A0A0A7S3S4"/>
<dbReference type="PANTHER" id="PTHR11963">
    <property type="entry name" value="LEUCINE AMINOPEPTIDASE-RELATED"/>
    <property type="match status" value="1"/>
</dbReference>
<dbReference type="CDD" id="cd00433">
    <property type="entry name" value="Peptidase_M17"/>
    <property type="match status" value="1"/>
</dbReference>
<evidence type="ECO:0000313" key="10">
    <source>
        <dbReference type="Proteomes" id="UP000030901"/>
    </source>
</evidence>
<dbReference type="PANTHER" id="PTHR11963:SF20">
    <property type="entry name" value="PEPTIDASE B"/>
    <property type="match status" value="1"/>
</dbReference>
<keyword evidence="6 9" id="KW-0378">Hydrolase</keyword>
<evidence type="ECO:0000256" key="7">
    <source>
        <dbReference type="ARBA" id="ARBA00023211"/>
    </source>
</evidence>
<sequence>MATMSIFLSLSPADEKWGKSALLSYSEQGITIHCSTTQHLETIQKAGRKIESQGIYDLQLVGDAWDLEANWHFWLGYRHPKTYHKAKITWSNLNQTEQQELNNRLAIIDWTRNTINQPADEQSPMQLAQCSADLISSLSKHVTFKYLAGEMLKDNNLMGIYTVGKGSSRPPVLLELDYNPSQDKDTPVTVCLVGKGITFDSGGYSLKPTQFMETMRADMGGAALVTGALALAISRGLQSRVKLYLCCADNLVSGDAFKLGDIIRYRNDVSVEIENTDAEGRLVLADGLLCANDDNPKYLIDCATLTGAAKVAVGNDYHSLLSFDQALSQRLLACAQAEYEPFWQLPLAEFHRSQFPSSFADIGNSGLPNTAGASTAAAFLSYFVNNYKNNWLHIDCSATFRKSANALWATGATGVGVRALANLLMALE</sequence>
<dbReference type="PIRSF" id="PIRSF036388">
    <property type="entry name" value="Ctsl_amnpptdse_B"/>
    <property type="match status" value="1"/>
</dbReference>
<accession>A0A0A7S3S4</accession>
<dbReference type="Pfam" id="PF12404">
    <property type="entry name" value="DUF3663"/>
    <property type="match status" value="1"/>
</dbReference>
<dbReference type="GO" id="GO:0030145">
    <property type="term" value="F:manganese ion binding"/>
    <property type="evidence" value="ECO:0007669"/>
    <property type="project" value="InterPro"/>
</dbReference>
<keyword evidence="5" id="KW-0479">Metal-binding</keyword>
<evidence type="ECO:0000256" key="3">
    <source>
        <dbReference type="ARBA" id="ARBA00022490"/>
    </source>
</evidence>
<protein>
    <submittedName>
        <fullName evidence="9">Leucyl aminopeptidase</fullName>
        <ecNumber evidence="9">3.4.11.23</ecNumber>
    </submittedName>
</protein>
<evidence type="ECO:0000256" key="4">
    <source>
        <dbReference type="ARBA" id="ARBA00022670"/>
    </source>
</evidence>
<keyword evidence="10" id="KW-1185">Reference proteome</keyword>
<dbReference type="Proteomes" id="UP000030901">
    <property type="component" value="Chromosome"/>
</dbReference>
<keyword evidence="7" id="KW-0464">Manganese</keyword>
<organism evidence="9 10">
    <name type="scientific">Frischella perrara</name>
    <dbReference type="NCBI Taxonomy" id="1267021"/>
    <lineage>
        <taxon>Bacteria</taxon>
        <taxon>Pseudomonadati</taxon>
        <taxon>Pseudomonadota</taxon>
        <taxon>Gammaproteobacteria</taxon>
        <taxon>Orbales</taxon>
        <taxon>Orbaceae</taxon>
        <taxon>Frischella</taxon>
    </lineage>
</organism>
<dbReference type="InterPro" id="IPR000819">
    <property type="entry name" value="Peptidase_M17_C"/>
</dbReference>
<comment type="similarity">
    <text evidence="1">Belongs to the peptidase M17 family.</text>
</comment>
<dbReference type="SUPFAM" id="SSF53187">
    <property type="entry name" value="Zn-dependent exopeptidases"/>
    <property type="match status" value="1"/>
</dbReference>
<dbReference type="EC" id="3.4.11.23" evidence="9"/>
<dbReference type="PROSITE" id="PS00631">
    <property type="entry name" value="CYTOSOL_AP"/>
    <property type="match status" value="1"/>
</dbReference>
<dbReference type="Gene3D" id="3.40.630.10">
    <property type="entry name" value="Zn peptidases"/>
    <property type="match status" value="1"/>
</dbReference>
<dbReference type="EMBL" id="CP009056">
    <property type="protein sequence ID" value="AJA43886.1"/>
    <property type="molecule type" value="Genomic_DNA"/>
</dbReference>
<dbReference type="GO" id="GO:0070006">
    <property type="term" value="F:metalloaminopeptidase activity"/>
    <property type="evidence" value="ECO:0007669"/>
    <property type="project" value="InterPro"/>
</dbReference>
<dbReference type="STRING" id="1267021.FPB0191_00018"/>
<evidence type="ECO:0000256" key="6">
    <source>
        <dbReference type="ARBA" id="ARBA00022801"/>
    </source>
</evidence>
<name>A0A0A7S3S4_FRIPE</name>
<evidence type="ECO:0000256" key="5">
    <source>
        <dbReference type="ARBA" id="ARBA00022723"/>
    </source>
</evidence>
<keyword evidence="3" id="KW-0963">Cytoplasm</keyword>
<proteinExistence type="inferred from homology"/>
<dbReference type="InterPro" id="IPR047620">
    <property type="entry name" value="M17_PepB-like_N"/>
</dbReference>